<dbReference type="InterPro" id="IPR036388">
    <property type="entry name" value="WH-like_DNA-bd_sf"/>
</dbReference>
<dbReference type="Gene3D" id="3.80.10.10">
    <property type="entry name" value="Ribonuclease Inhibitor"/>
    <property type="match status" value="1"/>
</dbReference>
<keyword evidence="6" id="KW-1185">Reference proteome</keyword>
<dbReference type="Proteomes" id="UP001234787">
    <property type="component" value="Unassembled WGS sequence"/>
</dbReference>
<keyword evidence="2" id="KW-0611">Plant defense</keyword>
<dbReference type="PRINTS" id="PR00364">
    <property type="entry name" value="DISEASERSIST"/>
</dbReference>
<keyword evidence="1" id="KW-0677">Repeat</keyword>
<evidence type="ECO:0000313" key="6">
    <source>
        <dbReference type="Proteomes" id="UP001234787"/>
    </source>
</evidence>
<evidence type="ECO:0000256" key="2">
    <source>
        <dbReference type="ARBA" id="ARBA00022821"/>
    </source>
</evidence>
<organism evidence="5 6">
    <name type="scientific">Cryptomeria japonica</name>
    <name type="common">Japanese cedar</name>
    <name type="synonym">Cupressus japonica</name>
    <dbReference type="NCBI Taxonomy" id="3369"/>
    <lineage>
        <taxon>Eukaryota</taxon>
        <taxon>Viridiplantae</taxon>
        <taxon>Streptophyta</taxon>
        <taxon>Embryophyta</taxon>
        <taxon>Tracheophyta</taxon>
        <taxon>Spermatophyta</taxon>
        <taxon>Pinopsida</taxon>
        <taxon>Pinidae</taxon>
        <taxon>Conifers II</taxon>
        <taxon>Cupressales</taxon>
        <taxon>Cupressaceae</taxon>
        <taxon>Cryptomeria</taxon>
    </lineage>
</organism>
<dbReference type="InterPro" id="IPR002182">
    <property type="entry name" value="NB-ARC"/>
</dbReference>
<comment type="caution">
    <text evidence="5">The sequence shown here is derived from an EMBL/GenBank/DDBJ whole genome shotgun (WGS) entry which is preliminary data.</text>
</comment>
<dbReference type="EMBL" id="BSEH01000831">
    <property type="protein sequence ID" value="GLJ59322.1"/>
    <property type="molecule type" value="Genomic_DNA"/>
</dbReference>
<evidence type="ECO:0000313" key="5">
    <source>
        <dbReference type="EMBL" id="GLJ59322.1"/>
    </source>
</evidence>
<reference evidence="5" key="1">
    <citation type="submission" date="2022-12" db="EMBL/GenBank/DDBJ databases">
        <title>Chromosome-Level Genome Assembly of Japanese Cedar (Cryptomeriajaponica D. Don).</title>
        <authorList>
            <person name="Fujino T."/>
            <person name="Yamaguchi K."/>
            <person name="Yokoyama T."/>
            <person name="Hamanaka T."/>
            <person name="Harazono Y."/>
            <person name="Kamada H."/>
            <person name="Kobayashi W."/>
            <person name="Ujino-Ihara T."/>
            <person name="Uchiyama K."/>
            <person name="Matsumoto A."/>
            <person name="Izuno A."/>
            <person name="Tsumura Y."/>
            <person name="Toyoda A."/>
            <person name="Shigenobu S."/>
            <person name="Moriguchi Y."/>
            <person name="Ueno S."/>
            <person name="Kasahara M."/>
        </authorList>
    </citation>
    <scope>NUCLEOTIDE SEQUENCE</scope>
</reference>
<dbReference type="InterPro" id="IPR042197">
    <property type="entry name" value="Apaf_helical"/>
</dbReference>
<dbReference type="PANTHER" id="PTHR36766">
    <property type="entry name" value="PLANT BROAD-SPECTRUM MILDEW RESISTANCE PROTEIN RPW8"/>
    <property type="match status" value="1"/>
</dbReference>
<feature type="domain" description="NB-ARC" evidence="3">
    <location>
        <begin position="40"/>
        <end position="202"/>
    </location>
</feature>
<dbReference type="SUPFAM" id="SSF52540">
    <property type="entry name" value="P-loop containing nucleoside triphosphate hydrolases"/>
    <property type="match status" value="1"/>
</dbReference>
<sequence>MDIFNCKAVCSRTGKGEANQYSFHNTLPVKSMFYVGLGKSIGDLKELLFQSDASIVGVHCMGGGGKTSLALALCDDPNIKGCFRNIVFITVSQSPNLKGILETIWEKLFRRNVPEFQNVEDAHIQLQQRLLKQSKPTPVVLDDVWSRANLDKLLFEAPGCKTLVTTRNGSIVPRNPYTRLYQLPLLNKEDALSLFCLSAFGQTSIPITADANLVIEVQAECKGLPLALKVVGSYLYGEPHVAWENAKQKLSLGESISPYHSEGLFRRLETSIDCLDDVWRECFLDLGSFPEGKKICADALLDIWVYVRNMEWQDAHIMLLELARRNLLNLISNQGIQSTISYGCASELFFLQHDVMRDLALYMGCQGSIVHRKRLLMPRKEHRLPGEWELLRDRQFNAHIVSIHTGSMAENDWYEMNLPETEALVEGHNKRSRCLIFTQLRSVSLERLVLPTIPKQSRVMQNWDKLSLSLCEGFEKMPTFNESNLHEFSLDHCSEFEELPPALCHMPCAHIWSVTNCHLVEKLPYNLGNMSSLRMLRLSALPGLKELPTSIGKLGHLEFLDISLCEGLEKLPEEIDELKKLRDFDMRECYHLRRLPESVCGLSSLKHVICNENIGGKWLRAKASSIPDLRVEIVEAQFTFLTLTF</sequence>
<dbReference type="AlphaFoldDB" id="A0AAD3NVZ7"/>
<evidence type="ECO:0000259" key="3">
    <source>
        <dbReference type="Pfam" id="PF00931"/>
    </source>
</evidence>
<dbReference type="Gene3D" id="1.10.10.10">
    <property type="entry name" value="Winged helix-like DNA-binding domain superfamily/Winged helix DNA-binding domain"/>
    <property type="match status" value="1"/>
</dbReference>
<dbReference type="GO" id="GO:0043531">
    <property type="term" value="F:ADP binding"/>
    <property type="evidence" value="ECO:0007669"/>
    <property type="project" value="InterPro"/>
</dbReference>
<dbReference type="EMBL" id="BSEH01000640">
    <property type="protein sequence ID" value="GLJ58975.1"/>
    <property type="molecule type" value="Genomic_DNA"/>
</dbReference>
<evidence type="ECO:0000256" key="1">
    <source>
        <dbReference type="ARBA" id="ARBA00022737"/>
    </source>
</evidence>
<dbReference type="GO" id="GO:0006952">
    <property type="term" value="P:defense response"/>
    <property type="evidence" value="ECO:0007669"/>
    <property type="project" value="UniProtKB-KW"/>
</dbReference>
<dbReference type="Gene3D" id="1.10.8.430">
    <property type="entry name" value="Helical domain of apoptotic protease-activating factors"/>
    <property type="match status" value="1"/>
</dbReference>
<protein>
    <recommendedName>
        <fullName evidence="3">NB-ARC domain-containing protein</fullName>
    </recommendedName>
</protein>
<gene>
    <name evidence="4" type="ORF">SUGI_1487140</name>
    <name evidence="5" type="ORF">SUGI_1502880</name>
</gene>
<accession>A0AAD3NVZ7</accession>
<evidence type="ECO:0000313" key="4">
    <source>
        <dbReference type="EMBL" id="GLJ58975.1"/>
    </source>
</evidence>
<dbReference type="InterPro" id="IPR032675">
    <property type="entry name" value="LRR_dom_sf"/>
</dbReference>
<dbReference type="PANTHER" id="PTHR36766:SF30">
    <property type="entry name" value="TIR-NBS TYPE DISEASE RESISTANCE PROTEIN-RELATED"/>
    <property type="match status" value="1"/>
</dbReference>
<dbReference type="Gene3D" id="3.40.50.300">
    <property type="entry name" value="P-loop containing nucleotide triphosphate hydrolases"/>
    <property type="match status" value="1"/>
</dbReference>
<name>A0AAD3NVZ7_CRYJA</name>
<proteinExistence type="predicted"/>
<dbReference type="Pfam" id="PF00931">
    <property type="entry name" value="NB-ARC"/>
    <property type="match status" value="1"/>
</dbReference>
<dbReference type="SUPFAM" id="SSF52058">
    <property type="entry name" value="L domain-like"/>
    <property type="match status" value="1"/>
</dbReference>
<dbReference type="InterPro" id="IPR027417">
    <property type="entry name" value="P-loop_NTPase"/>
</dbReference>